<feature type="non-terminal residue" evidence="2">
    <location>
        <position position="1"/>
    </location>
</feature>
<organism evidence="2">
    <name type="scientific">Tanacetum cinerariifolium</name>
    <name type="common">Dalmatian daisy</name>
    <name type="synonym">Chrysanthemum cinerariifolium</name>
    <dbReference type="NCBI Taxonomy" id="118510"/>
    <lineage>
        <taxon>Eukaryota</taxon>
        <taxon>Viridiplantae</taxon>
        <taxon>Streptophyta</taxon>
        <taxon>Embryophyta</taxon>
        <taxon>Tracheophyta</taxon>
        <taxon>Spermatophyta</taxon>
        <taxon>Magnoliopsida</taxon>
        <taxon>eudicotyledons</taxon>
        <taxon>Gunneridae</taxon>
        <taxon>Pentapetalae</taxon>
        <taxon>asterids</taxon>
        <taxon>campanulids</taxon>
        <taxon>Asterales</taxon>
        <taxon>Asteraceae</taxon>
        <taxon>Asteroideae</taxon>
        <taxon>Anthemideae</taxon>
        <taxon>Anthemidinae</taxon>
        <taxon>Tanacetum</taxon>
    </lineage>
</organism>
<feature type="region of interest" description="Disordered" evidence="1">
    <location>
        <begin position="34"/>
        <end position="101"/>
    </location>
</feature>
<dbReference type="AlphaFoldDB" id="A0A699HWJ5"/>
<sequence length="417" mass="46564">PSHPTTTSGPIPQAPTEPLTHRKYTRRAIQIAQSKALSPAVDEHASLLRDDRQREAFPTVSSLDAGQDRENIAKTSALPHESSLRVTSLDADEGKPTQEDGLITGGIIEIGEELGADKSTELGSNDTEEMVNVLSLMEAANILTSGGAAASVSPGDVLPTVGVPIPMRSPIIGAKDKGKQKVVETKVPKKRKLQEQIDAQVAREMEEEYARENQRLSEQLARDSEIARLHAEEELKIMIEGLDRSNEVIPKHLREYEQAEVDLSVEEKIELISQGSSKRVKTSKSVSEGVSEEELKGMMELVPLEEVYIEALQATKDKEKELWVELKRLFEPDFKDQLWTHNQAFMHDLLDWKLYDTCGVHHMSTKDQEIFMLVEKDCLLRKGLATVMICNKLQVEQYSQMASDLILKIHNIANSSR</sequence>
<dbReference type="EMBL" id="BKCJ010207363">
    <property type="protein sequence ID" value="GEY76304.1"/>
    <property type="molecule type" value="Genomic_DNA"/>
</dbReference>
<reference evidence="2" key="1">
    <citation type="journal article" date="2019" name="Sci. Rep.">
        <title>Draft genome of Tanacetum cinerariifolium, the natural source of mosquito coil.</title>
        <authorList>
            <person name="Yamashiro T."/>
            <person name="Shiraishi A."/>
            <person name="Satake H."/>
            <person name="Nakayama K."/>
        </authorList>
    </citation>
    <scope>NUCLEOTIDE SEQUENCE</scope>
</reference>
<protein>
    <submittedName>
        <fullName evidence="2">Uncharacterized protein</fullName>
    </submittedName>
</protein>
<accession>A0A699HWJ5</accession>
<name>A0A699HWJ5_TANCI</name>
<feature type="region of interest" description="Disordered" evidence="1">
    <location>
        <begin position="1"/>
        <end position="22"/>
    </location>
</feature>
<evidence type="ECO:0000313" key="2">
    <source>
        <dbReference type="EMBL" id="GEY76304.1"/>
    </source>
</evidence>
<proteinExistence type="predicted"/>
<feature type="compositionally biased region" description="Basic and acidic residues" evidence="1">
    <location>
        <begin position="41"/>
        <end position="55"/>
    </location>
</feature>
<comment type="caution">
    <text evidence="2">The sequence shown here is derived from an EMBL/GenBank/DDBJ whole genome shotgun (WGS) entry which is preliminary data.</text>
</comment>
<gene>
    <name evidence="2" type="ORF">Tci_448278</name>
</gene>
<evidence type="ECO:0000256" key="1">
    <source>
        <dbReference type="SAM" id="MobiDB-lite"/>
    </source>
</evidence>
<feature type="compositionally biased region" description="Polar residues" evidence="1">
    <location>
        <begin position="1"/>
        <end position="10"/>
    </location>
</feature>